<gene>
    <name evidence="7" type="ORF">OM074_02010</name>
</gene>
<keyword evidence="3 6" id="KW-0812">Transmembrane</keyword>
<feature type="transmembrane region" description="Helical" evidence="6">
    <location>
        <begin position="6"/>
        <end position="28"/>
    </location>
</feature>
<evidence type="ECO:0000256" key="6">
    <source>
        <dbReference type="SAM" id="Phobius"/>
    </source>
</evidence>
<dbReference type="AlphaFoldDB" id="A0AAE3MAM0"/>
<dbReference type="EMBL" id="JAPDPI010000002">
    <property type="protein sequence ID" value="MCW3804378.1"/>
    <property type="molecule type" value="Genomic_DNA"/>
</dbReference>
<name>A0AAE3MAM0_9BACT</name>
<dbReference type="InterPro" id="IPR001123">
    <property type="entry name" value="LeuE-type"/>
</dbReference>
<feature type="transmembrane region" description="Helical" evidence="6">
    <location>
        <begin position="118"/>
        <end position="139"/>
    </location>
</feature>
<keyword evidence="2" id="KW-1003">Cell membrane</keyword>
<dbReference type="RefSeq" id="WP_301197599.1">
    <property type="nucleotide sequence ID" value="NZ_JAPDPI010000002.1"/>
</dbReference>
<dbReference type="Pfam" id="PF01810">
    <property type="entry name" value="LysE"/>
    <property type="match status" value="1"/>
</dbReference>
<proteinExistence type="predicted"/>
<feature type="transmembrane region" description="Helical" evidence="6">
    <location>
        <begin position="70"/>
        <end position="88"/>
    </location>
</feature>
<evidence type="ECO:0000313" key="7">
    <source>
        <dbReference type="EMBL" id="MCW3804378.1"/>
    </source>
</evidence>
<dbReference type="PANTHER" id="PTHR30086:SF20">
    <property type="entry name" value="ARGININE EXPORTER PROTEIN ARGO-RELATED"/>
    <property type="match status" value="1"/>
</dbReference>
<evidence type="ECO:0000256" key="3">
    <source>
        <dbReference type="ARBA" id="ARBA00022692"/>
    </source>
</evidence>
<feature type="transmembrane region" description="Helical" evidence="6">
    <location>
        <begin position="40"/>
        <end position="64"/>
    </location>
</feature>
<organism evidence="7 8">
    <name type="scientific">Plebeiibacterium marinum</name>
    <dbReference type="NCBI Taxonomy" id="2992111"/>
    <lineage>
        <taxon>Bacteria</taxon>
        <taxon>Pseudomonadati</taxon>
        <taxon>Bacteroidota</taxon>
        <taxon>Bacteroidia</taxon>
        <taxon>Marinilabiliales</taxon>
        <taxon>Marinilabiliaceae</taxon>
        <taxon>Plebeiibacterium</taxon>
    </lineage>
</organism>
<dbReference type="GO" id="GO:0005886">
    <property type="term" value="C:plasma membrane"/>
    <property type="evidence" value="ECO:0007669"/>
    <property type="project" value="UniProtKB-SubCell"/>
</dbReference>
<comment type="subcellular location">
    <subcellularLocation>
        <location evidence="1">Cell membrane</location>
        <topology evidence="1">Multi-pass membrane protein</topology>
    </subcellularLocation>
</comment>
<keyword evidence="4 6" id="KW-1133">Transmembrane helix</keyword>
<comment type="caution">
    <text evidence="7">The sequence shown here is derived from an EMBL/GenBank/DDBJ whole genome shotgun (WGS) entry which is preliminary data.</text>
</comment>
<evidence type="ECO:0000313" key="8">
    <source>
        <dbReference type="Proteomes" id="UP001207408"/>
    </source>
</evidence>
<reference evidence="7" key="1">
    <citation type="submission" date="2022-10" db="EMBL/GenBank/DDBJ databases">
        <authorList>
            <person name="Yu W.X."/>
        </authorList>
    </citation>
    <scope>NUCLEOTIDE SEQUENCE</scope>
    <source>
        <strain evidence="7">D04</strain>
    </source>
</reference>
<keyword evidence="8" id="KW-1185">Reference proteome</keyword>
<dbReference type="PIRSF" id="PIRSF006324">
    <property type="entry name" value="LeuE"/>
    <property type="match status" value="1"/>
</dbReference>
<feature type="transmembrane region" description="Helical" evidence="6">
    <location>
        <begin position="151"/>
        <end position="172"/>
    </location>
</feature>
<dbReference type="GO" id="GO:0015171">
    <property type="term" value="F:amino acid transmembrane transporter activity"/>
    <property type="evidence" value="ECO:0007669"/>
    <property type="project" value="TreeGrafter"/>
</dbReference>
<evidence type="ECO:0000256" key="4">
    <source>
        <dbReference type="ARBA" id="ARBA00022989"/>
    </source>
</evidence>
<evidence type="ECO:0000256" key="1">
    <source>
        <dbReference type="ARBA" id="ARBA00004651"/>
    </source>
</evidence>
<keyword evidence="5 6" id="KW-0472">Membrane</keyword>
<accession>A0AAE3MAM0</accession>
<protein>
    <submittedName>
        <fullName evidence="7">LysE family translocator</fullName>
    </submittedName>
</protein>
<dbReference type="Proteomes" id="UP001207408">
    <property type="component" value="Unassembled WGS sequence"/>
</dbReference>
<dbReference type="PANTHER" id="PTHR30086">
    <property type="entry name" value="ARGININE EXPORTER PROTEIN ARGO"/>
    <property type="match status" value="1"/>
</dbReference>
<sequence length="208" mass="22887">MEAQVILSFLGAAVLLTIMPGPDNIFVLTESVTKGHKTGIAVSVGLCAGVMVHTIAAATGISIIIQKSALVFSVIKYLGAGYLFFLAYKSYKEKRQIVKFEQVDEVQSGFWKLFRKGLLMNVLNPKVSLFFIALLPQFVRESEVPYVWQMIVLGATFMLQTLVIFSLVAILSGRLSGYLNSPRFWNITHKSKVAVLSVLGLALALSRK</sequence>
<evidence type="ECO:0000256" key="2">
    <source>
        <dbReference type="ARBA" id="ARBA00022475"/>
    </source>
</evidence>
<evidence type="ECO:0000256" key="5">
    <source>
        <dbReference type="ARBA" id="ARBA00023136"/>
    </source>
</evidence>